<feature type="transmembrane region" description="Helical" evidence="2">
    <location>
        <begin position="50"/>
        <end position="68"/>
    </location>
</feature>
<dbReference type="EMBL" id="KI209446">
    <property type="protein sequence ID" value="ERL96039.1"/>
    <property type="molecule type" value="Genomic_DNA"/>
</dbReference>
<feature type="non-terminal residue" evidence="3">
    <location>
        <position position="140"/>
    </location>
</feature>
<gene>
    <name evidence="3" type="ORF">D910_00864</name>
</gene>
<keyword evidence="2" id="KW-0472">Membrane</keyword>
<dbReference type="PANTHER" id="PTHR43243">
    <property type="entry name" value="INNER MEMBRANE TRANSPORTER YGJI-RELATED"/>
    <property type="match status" value="1"/>
</dbReference>
<evidence type="ECO:0000313" key="3">
    <source>
        <dbReference type="EMBL" id="ERL96039.1"/>
    </source>
</evidence>
<keyword evidence="2" id="KW-0812">Transmembrane</keyword>
<feature type="transmembrane region" description="Helical" evidence="2">
    <location>
        <begin position="20"/>
        <end position="38"/>
    </location>
</feature>
<accession>U4UPN8</accession>
<dbReference type="Gene3D" id="1.20.1740.10">
    <property type="entry name" value="Amino acid/polyamine transporter I"/>
    <property type="match status" value="1"/>
</dbReference>
<keyword evidence="2" id="KW-1133">Transmembrane helix</keyword>
<keyword evidence="1" id="KW-0813">Transport</keyword>
<evidence type="ECO:0000256" key="1">
    <source>
        <dbReference type="ARBA" id="ARBA00022448"/>
    </source>
</evidence>
<evidence type="ECO:0000313" key="4">
    <source>
        <dbReference type="Proteomes" id="UP000030742"/>
    </source>
</evidence>
<dbReference type="GO" id="GO:0015171">
    <property type="term" value="F:amino acid transmembrane transporter activity"/>
    <property type="evidence" value="ECO:0007669"/>
    <property type="project" value="TreeGrafter"/>
</dbReference>
<dbReference type="PANTHER" id="PTHR43243:SF4">
    <property type="entry name" value="CATIONIC AMINO ACID TRANSPORTER 4"/>
    <property type="match status" value="1"/>
</dbReference>
<organism evidence="3 4">
    <name type="scientific">Dendroctonus ponderosae</name>
    <name type="common">Mountain pine beetle</name>
    <dbReference type="NCBI Taxonomy" id="77166"/>
    <lineage>
        <taxon>Eukaryota</taxon>
        <taxon>Metazoa</taxon>
        <taxon>Ecdysozoa</taxon>
        <taxon>Arthropoda</taxon>
        <taxon>Hexapoda</taxon>
        <taxon>Insecta</taxon>
        <taxon>Pterygota</taxon>
        <taxon>Neoptera</taxon>
        <taxon>Endopterygota</taxon>
        <taxon>Coleoptera</taxon>
        <taxon>Polyphaga</taxon>
        <taxon>Cucujiformia</taxon>
        <taxon>Curculionidae</taxon>
        <taxon>Scolytinae</taxon>
        <taxon>Dendroctonus</taxon>
    </lineage>
</organism>
<proteinExistence type="predicted"/>
<feature type="transmembrane region" description="Helical" evidence="2">
    <location>
        <begin position="74"/>
        <end position="95"/>
    </location>
</feature>
<evidence type="ECO:0000256" key="2">
    <source>
        <dbReference type="SAM" id="Phobius"/>
    </source>
</evidence>
<name>U4UPN8_DENPD</name>
<reference evidence="3 4" key="1">
    <citation type="journal article" date="2013" name="Genome Biol.">
        <title>Draft genome of the mountain pine beetle, Dendroctonus ponderosae Hopkins, a major forest pest.</title>
        <authorList>
            <person name="Keeling C.I."/>
            <person name="Yuen M.M."/>
            <person name="Liao N.Y."/>
            <person name="Docking T.R."/>
            <person name="Chan S.K."/>
            <person name="Taylor G.A."/>
            <person name="Palmquist D.L."/>
            <person name="Jackman S.D."/>
            <person name="Nguyen A."/>
            <person name="Li M."/>
            <person name="Henderson H."/>
            <person name="Janes J.K."/>
            <person name="Zhao Y."/>
            <person name="Pandoh P."/>
            <person name="Moore R."/>
            <person name="Sperling F.A."/>
            <person name="Huber D.P."/>
            <person name="Birol I."/>
            <person name="Jones S.J."/>
            <person name="Bohlmann J."/>
        </authorList>
    </citation>
    <scope>NUCLEOTIDE SEQUENCE</scope>
</reference>
<evidence type="ECO:0008006" key="5">
    <source>
        <dbReference type="Google" id="ProtNLM"/>
    </source>
</evidence>
<dbReference type="GO" id="GO:0005886">
    <property type="term" value="C:plasma membrane"/>
    <property type="evidence" value="ECO:0007669"/>
    <property type="project" value="TreeGrafter"/>
</dbReference>
<dbReference type="STRING" id="77166.U4UPN8"/>
<dbReference type="Proteomes" id="UP000030742">
    <property type="component" value="Unassembled WGS sequence"/>
</dbReference>
<dbReference type="AlphaFoldDB" id="U4UPN8"/>
<sequence>MVSLGAICGMTTTLFGSLFALPRCMYSMAIDGLLFGFLGNVNSKTQIPQVNLVISAFASAVIALLFDLEKLVEFMSIGTLLAYTIVSASVIILRYRPTYEIAASKPLTSPGSQISASTSELTTPASELINLTGTLRVQYS</sequence>
<protein>
    <recommendedName>
        <fullName evidence="5">Amino acid permease/ SLC12A domain-containing protein</fullName>
    </recommendedName>
</protein>